<dbReference type="EMBL" id="QZWG01000015">
    <property type="protein sequence ID" value="RZB65296.1"/>
    <property type="molecule type" value="Genomic_DNA"/>
</dbReference>
<feature type="signal peptide" evidence="2">
    <location>
        <begin position="1"/>
        <end position="32"/>
    </location>
</feature>
<evidence type="ECO:0000313" key="4">
    <source>
        <dbReference type="Proteomes" id="UP000289340"/>
    </source>
</evidence>
<keyword evidence="2" id="KW-0732">Signal</keyword>
<accession>A0A445GVL9</accession>
<sequence length="148" mass="16617">MVFQRSLTMAFNLVLLFCLVAVINNVVIPTSARQLMMTASPNEKEVMNIGTENRGHDEHDHQAQVLDDPTSKNNVEKKEERFDKNQLFPPFFPLPPFTLPFPRAAFPFPRFPLPGLPWPIGPGGASLFTYPTVDMPASPYLPKPTPLN</sequence>
<feature type="chain" id="PRO_5019475540" evidence="2">
    <location>
        <begin position="33"/>
        <end position="148"/>
    </location>
</feature>
<name>A0A445GVL9_GLYSO</name>
<protein>
    <submittedName>
        <fullName evidence="3">Uncharacterized protein</fullName>
    </submittedName>
</protein>
<feature type="compositionally biased region" description="Basic and acidic residues" evidence="1">
    <location>
        <begin position="53"/>
        <end position="62"/>
    </location>
</feature>
<dbReference type="AlphaFoldDB" id="A0A445GVL9"/>
<organism evidence="3 4">
    <name type="scientific">Glycine soja</name>
    <name type="common">Wild soybean</name>
    <dbReference type="NCBI Taxonomy" id="3848"/>
    <lineage>
        <taxon>Eukaryota</taxon>
        <taxon>Viridiplantae</taxon>
        <taxon>Streptophyta</taxon>
        <taxon>Embryophyta</taxon>
        <taxon>Tracheophyta</taxon>
        <taxon>Spermatophyta</taxon>
        <taxon>Magnoliopsida</taxon>
        <taxon>eudicotyledons</taxon>
        <taxon>Gunneridae</taxon>
        <taxon>Pentapetalae</taxon>
        <taxon>rosids</taxon>
        <taxon>fabids</taxon>
        <taxon>Fabales</taxon>
        <taxon>Fabaceae</taxon>
        <taxon>Papilionoideae</taxon>
        <taxon>50 kb inversion clade</taxon>
        <taxon>NPAAA clade</taxon>
        <taxon>indigoferoid/millettioid clade</taxon>
        <taxon>Phaseoleae</taxon>
        <taxon>Glycine</taxon>
        <taxon>Glycine subgen. Soja</taxon>
    </lineage>
</organism>
<evidence type="ECO:0000313" key="3">
    <source>
        <dbReference type="EMBL" id="RZB65296.1"/>
    </source>
</evidence>
<evidence type="ECO:0000256" key="2">
    <source>
        <dbReference type="SAM" id="SignalP"/>
    </source>
</evidence>
<feature type="region of interest" description="Disordered" evidence="1">
    <location>
        <begin position="52"/>
        <end position="80"/>
    </location>
</feature>
<keyword evidence="4" id="KW-1185">Reference proteome</keyword>
<dbReference type="Proteomes" id="UP000289340">
    <property type="component" value="Chromosome 15"/>
</dbReference>
<comment type="caution">
    <text evidence="3">The sequence shown here is derived from an EMBL/GenBank/DDBJ whole genome shotgun (WGS) entry which is preliminary data.</text>
</comment>
<evidence type="ECO:0000256" key="1">
    <source>
        <dbReference type="SAM" id="MobiDB-lite"/>
    </source>
</evidence>
<proteinExistence type="predicted"/>
<gene>
    <name evidence="3" type="ORF">D0Y65_041374</name>
</gene>
<reference evidence="3 4" key="1">
    <citation type="submission" date="2018-09" db="EMBL/GenBank/DDBJ databases">
        <title>A high-quality reference genome of wild soybean provides a powerful tool to mine soybean genomes.</title>
        <authorList>
            <person name="Xie M."/>
            <person name="Chung C.Y.L."/>
            <person name="Li M.-W."/>
            <person name="Wong F.-L."/>
            <person name="Chan T.-F."/>
            <person name="Lam H.-M."/>
        </authorList>
    </citation>
    <scope>NUCLEOTIDE SEQUENCE [LARGE SCALE GENOMIC DNA]</scope>
    <source>
        <strain evidence="4">cv. W05</strain>
        <tissue evidence="3">Hypocotyl of etiolated seedlings</tissue>
    </source>
</reference>